<dbReference type="Proteomes" id="UP000193986">
    <property type="component" value="Unassembled WGS sequence"/>
</dbReference>
<keyword evidence="4" id="KW-1185">Reference proteome</keyword>
<evidence type="ECO:0000256" key="1">
    <source>
        <dbReference type="SAM" id="MobiDB-lite"/>
    </source>
</evidence>
<protein>
    <submittedName>
        <fullName evidence="3">DNA polymerase ligase-domain-containing protein</fullName>
    </submittedName>
</protein>
<dbReference type="InterPro" id="IPR014144">
    <property type="entry name" value="LigD_PE_domain"/>
</dbReference>
<accession>A0A1Y2BCI0</accession>
<evidence type="ECO:0000313" key="3">
    <source>
        <dbReference type="EMBL" id="ORY32187.1"/>
    </source>
</evidence>
<dbReference type="OrthoDB" id="2588098at2759"/>
<organism evidence="3 4">
    <name type="scientific">Naematelia encephala</name>
    <dbReference type="NCBI Taxonomy" id="71784"/>
    <lineage>
        <taxon>Eukaryota</taxon>
        <taxon>Fungi</taxon>
        <taxon>Dikarya</taxon>
        <taxon>Basidiomycota</taxon>
        <taxon>Agaricomycotina</taxon>
        <taxon>Tremellomycetes</taxon>
        <taxon>Tremellales</taxon>
        <taxon>Naemateliaceae</taxon>
        <taxon>Naematelia</taxon>
    </lineage>
</organism>
<dbReference type="PANTHER" id="PTHR39465">
    <property type="entry name" value="DNA LIGASE D, 3'-PHOSPHOESTERASE DOMAIN"/>
    <property type="match status" value="1"/>
</dbReference>
<feature type="domain" description="DNA ligase D 3'-phosphoesterase" evidence="2">
    <location>
        <begin position="68"/>
        <end position="151"/>
    </location>
</feature>
<evidence type="ECO:0000259" key="2">
    <source>
        <dbReference type="Pfam" id="PF13298"/>
    </source>
</evidence>
<keyword evidence="3" id="KW-0436">Ligase</keyword>
<name>A0A1Y2BCI0_9TREE</name>
<reference evidence="3 4" key="1">
    <citation type="submission" date="2016-07" db="EMBL/GenBank/DDBJ databases">
        <title>Pervasive Adenine N6-methylation of Active Genes in Fungi.</title>
        <authorList>
            <consortium name="DOE Joint Genome Institute"/>
            <person name="Mondo S.J."/>
            <person name="Dannebaum R.O."/>
            <person name="Kuo R.C."/>
            <person name="Labutti K."/>
            <person name="Haridas S."/>
            <person name="Kuo A."/>
            <person name="Salamov A."/>
            <person name="Ahrendt S.R."/>
            <person name="Lipzen A."/>
            <person name="Sullivan W."/>
            <person name="Andreopoulos W.B."/>
            <person name="Clum A."/>
            <person name="Lindquist E."/>
            <person name="Daum C."/>
            <person name="Ramamoorthy G.K."/>
            <person name="Gryganskyi A."/>
            <person name="Culley D."/>
            <person name="Magnuson J.K."/>
            <person name="James T.Y."/>
            <person name="O'Malley M.A."/>
            <person name="Stajich J.E."/>
            <person name="Spatafora J.W."/>
            <person name="Visel A."/>
            <person name="Grigoriev I.V."/>
        </authorList>
    </citation>
    <scope>NUCLEOTIDE SEQUENCE [LARGE SCALE GENOMIC DNA]</scope>
    <source>
        <strain evidence="3 4">68-887.2</strain>
    </source>
</reference>
<proteinExistence type="predicted"/>
<dbReference type="EMBL" id="MCFC01000011">
    <property type="protein sequence ID" value="ORY32187.1"/>
    <property type="molecule type" value="Genomic_DNA"/>
</dbReference>
<feature type="region of interest" description="Disordered" evidence="1">
    <location>
        <begin position="1"/>
        <end position="43"/>
    </location>
</feature>
<dbReference type="InParanoid" id="A0A1Y2BCI0"/>
<dbReference type="Pfam" id="PF13298">
    <property type="entry name" value="LigD_N"/>
    <property type="match status" value="1"/>
</dbReference>
<sequence>MWVLHQLSETRRHKTRTGAVPSIDPQSQPSSAEKAKAPRAQVGSAWGFSPEEINRFPALRRRNFWCIQRHQARALHYDLRMQLDGSTVSWAIPKGLLGISKRKEAHRLAVETTLHPNSYTTHEGSDGRTLPSGLRGGTLLWDVGYYLITPKPQEDDGMETDNEDMTRKRRRMQYGDDESDGLGADHESAFRRAFHKHPRAGGVKSIHFTLTGGRKMTDHTFILILPSSNSRSIGYESSGRVKKTWFISLPRGVEEYSWGPEGEEGAQYGRSVKTGRTLREVCNSTPYIWQPWPNEPVEWADARREIDATDRVS</sequence>
<dbReference type="GO" id="GO:0016874">
    <property type="term" value="F:ligase activity"/>
    <property type="evidence" value="ECO:0007669"/>
    <property type="project" value="UniProtKB-KW"/>
</dbReference>
<comment type="caution">
    <text evidence="3">The sequence shown here is derived from an EMBL/GenBank/DDBJ whole genome shotgun (WGS) entry which is preliminary data.</text>
</comment>
<dbReference type="PANTHER" id="PTHR39465:SF1">
    <property type="entry name" value="DNA LIGASE D 3'-PHOSPHOESTERASE DOMAIN-CONTAINING PROTEIN"/>
    <property type="match status" value="1"/>
</dbReference>
<dbReference type="AlphaFoldDB" id="A0A1Y2BCI0"/>
<gene>
    <name evidence="3" type="ORF">BCR39DRAFT_479404</name>
</gene>
<evidence type="ECO:0000313" key="4">
    <source>
        <dbReference type="Proteomes" id="UP000193986"/>
    </source>
</evidence>